<protein>
    <submittedName>
        <fullName evidence="1">Uncharacterized protein</fullName>
    </submittedName>
</protein>
<comment type="caution">
    <text evidence="1">The sequence shown here is derived from an EMBL/GenBank/DDBJ whole genome shotgun (WGS) entry which is preliminary data.</text>
</comment>
<organism evidence="1 2">
    <name type="scientific">Euplotes crassus</name>
    <dbReference type="NCBI Taxonomy" id="5936"/>
    <lineage>
        <taxon>Eukaryota</taxon>
        <taxon>Sar</taxon>
        <taxon>Alveolata</taxon>
        <taxon>Ciliophora</taxon>
        <taxon>Intramacronucleata</taxon>
        <taxon>Spirotrichea</taxon>
        <taxon>Hypotrichia</taxon>
        <taxon>Euplotida</taxon>
        <taxon>Euplotidae</taxon>
        <taxon>Moneuplotes</taxon>
    </lineage>
</organism>
<dbReference type="Proteomes" id="UP001295684">
    <property type="component" value="Unassembled WGS sequence"/>
</dbReference>
<evidence type="ECO:0000313" key="1">
    <source>
        <dbReference type="EMBL" id="CAI2387664.1"/>
    </source>
</evidence>
<reference evidence="1" key="1">
    <citation type="submission" date="2023-07" db="EMBL/GenBank/DDBJ databases">
        <authorList>
            <consortium name="AG Swart"/>
            <person name="Singh M."/>
            <person name="Singh A."/>
            <person name="Seah K."/>
            <person name="Emmerich C."/>
        </authorList>
    </citation>
    <scope>NUCLEOTIDE SEQUENCE</scope>
    <source>
        <strain evidence="1">DP1</strain>
    </source>
</reference>
<dbReference type="AlphaFoldDB" id="A0AAD2DAX4"/>
<gene>
    <name evidence="1" type="ORF">ECRASSUSDP1_LOCUS29298</name>
</gene>
<evidence type="ECO:0000313" key="2">
    <source>
        <dbReference type="Proteomes" id="UP001295684"/>
    </source>
</evidence>
<keyword evidence="2" id="KW-1185">Reference proteome</keyword>
<accession>A0AAD2DAX4</accession>
<proteinExistence type="predicted"/>
<dbReference type="EMBL" id="CAMPGE010030158">
    <property type="protein sequence ID" value="CAI2387664.1"/>
    <property type="molecule type" value="Genomic_DNA"/>
</dbReference>
<name>A0AAD2DAX4_EUPCR</name>
<sequence>MACTETVIHNNWHKINPKLRAQAYSQKLCSRYSQSGLGFQT</sequence>